<keyword evidence="3 8" id="KW-0597">Phosphoprotein</keyword>
<evidence type="ECO:0000256" key="8">
    <source>
        <dbReference type="PROSITE-ProRule" id="PRU00169"/>
    </source>
</evidence>
<protein>
    <submittedName>
        <fullName evidence="11">DNA-binding response regulator</fullName>
    </submittedName>
</protein>
<dbReference type="Pfam" id="PF12833">
    <property type="entry name" value="HTH_18"/>
    <property type="match status" value="1"/>
</dbReference>
<dbReference type="CDD" id="cd17536">
    <property type="entry name" value="REC_YesN-like"/>
    <property type="match status" value="1"/>
</dbReference>
<dbReference type="Pfam" id="PF00072">
    <property type="entry name" value="Response_reg"/>
    <property type="match status" value="1"/>
</dbReference>
<evidence type="ECO:0000256" key="6">
    <source>
        <dbReference type="ARBA" id="ARBA00023125"/>
    </source>
</evidence>
<evidence type="ECO:0000256" key="3">
    <source>
        <dbReference type="ARBA" id="ARBA00022553"/>
    </source>
</evidence>
<dbReference type="InterPro" id="IPR020449">
    <property type="entry name" value="Tscrpt_reg_AraC-type_HTH"/>
</dbReference>
<feature type="domain" description="Response regulatory" evidence="10">
    <location>
        <begin position="3"/>
        <end position="120"/>
    </location>
</feature>
<proteinExistence type="predicted"/>
<keyword evidence="2" id="KW-0963">Cytoplasm</keyword>
<feature type="domain" description="HTH araC/xylS-type" evidence="9">
    <location>
        <begin position="421"/>
        <end position="519"/>
    </location>
</feature>
<feature type="modified residue" description="4-aspartylphosphate" evidence="8">
    <location>
        <position position="55"/>
    </location>
</feature>
<dbReference type="PROSITE" id="PS50110">
    <property type="entry name" value="RESPONSE_REGULATORY"/>
    <property type="match status" value="1"/>
</dbReference>
<dbReference type="PANTHER" id="PTHR42713:SF3">
    <property type="entry name" value="TRANSCRIPTIONAL REGULATORY PROTEIN HPTR"/>
    <property type="match status" value="1"/>
</dbReference>
<dbReference type="InterPro" id="IPR018062">
    <property type="entry name" value="HTH_AraC-typ_CS"/>
</dbReference>
<dbReference type="PROSITE" id="PS01124">
    <property type="entry name" value="HTH_ARAC_FAMILY_2"/>
    <property type="match status" value="1"/>
</dbReference>
<dbReference type="GO" id="GO:0043565">
    <property type="term" value="F:sequence-specific DNA binding"/>
    <property type="evidence" value="ECO:0007669"/>
    <property type="project" value="InterPro"/>
</dbReference>
<dbReference type="Pfam" id="PF17853">
    <property type="entry name" value="GGDEF_2"/>
    <property type="match status" value="1"/>
</dbReference>
<dbReference type="SUPFAM" id="SSF46689">
    <property type="entry name" value="Homeodomain-like"/>
    <property type="match status" value="1"/>
</dbReference>
<dbReference type="AlphaFoldDB" id="A0A8J4M4G3"/>
<keyword evidence="4" id="KW-0902">Two-component regulatory system</keyword>
<dbReference type="Proteomes" id="UP000677918">
    <property type="component" value="Unassembled WGS sequence"/>
</dbReference>
<dbReference type="PANTHER" id="PTHR42713">
    <property type="entry name" value="HISTIDINE KINASE-RELATED"/>
    <property type="match status" value="1"/>
</dbReference>
<keyword evidence="7" id="KW-0804">Transcription</keyword>
<dbReference type="InterPro" id="IPR051552">
    <property type="entry name" value="HptR"/>
</dbReference>
<keyword evidence="5" id="KW-0805">Transcription regulation</keyword>
<dbReference type="InterPro" id="IPR041522">
    <property type="entry name" value="CdaR_GGDEF"/>
</dbReference>
<evidence type="ECO:0000256" key="5">
    <source>
        <dbReference type="ARBA" id="ARBA00023015"/>
    </source>
</evidence>
<evidence type="ECO:0000256" key="2">
    <source>
        <dbReference type="ARBA" id="ARBA00022490"/>
    </source>
</evidence>
<reference evidence="11" key="1">
    <citation type="submission" date="2021-04" db="EMBL/GenBank/DDBJ databases">
        <title>Draft genome sequence of Xylanibacillus composti strain K13.</title>
        <authorList>
            <person name="Uke A."/>
            <person name="Chhe C."/>
            <person name="Baramee S."/>
            <person name="Kosugi A."/>
        </authorList>
    </citation>
    <scope>NUCLEOTIDE SEQUENCE</scope>
    <source>
        <strain evidence="11">K13</strain>
    </source>
</reference>
<dbReference type="RefSeq" id="WP_213413415.1">
    <property type="nucleotide sequence ID" value="NZ_BOVK01000052.1"/>
</dbReference>
<name>A0A8J4M4G3_9BACL</name>
<dbReference type="GO" id="GO:0000160">
    <property type="term" value="P:phosphorelay signal transduction system"/>
    <property type="evidence" value="ECO:0007669"/>
    <property type="project" value="UniProtKB-KW"/>
</dbReference>
<evidence type="ECO:0000259" key="9">
    <source>
        <dbReference type="PROSITE" id="PS01124"/>
    </source>
</evidence>
<accession>A0A8J4M4G3</accession>
<dbReference type="PROSITE" id="PS00041">
    <property type="entry name" value="HTH_ARAC_FAMILY_1"/>
    <property type="match status" value="1"/>
</dbReference>
<sequence>MYKAVLVDDETYDLEGMRKLIPWEELNIEVVCCENKPLAALRFIENHEIDILVTDIKMPVLSGLELAKRAAERNPQLKTVFISGYQDFHYAKQALHLKAEGYVLKPVDDHEFVAILKELTAQLDAERTGENSIHSFSFIRHDFILHLLEGSIEPEQLRTFVEAYRVAFPQGPIHAALIEIDGAAWKQQHLPESEQAVLATYLQQTAQAVERHRLGYWCKLSPYQLGLVFTQDSREIEQALTALIEAIGQACAFTVTVSYGHEVNQLEAIHRSFKQAQTFMAYKMFHGNNRLLSPHAVWRHAEEQDAFDVNQVLDRLFSAMANYRLVQICDCIEELFRLVSGFEHPSKVYNYAIHIVTKLETYLHTLHESFRSLLGLETDTIAIVQQFETIADMQRWMRRTTFEISEQLFTKRQSKNRKLFEDIEQYVEERLSGEITLKEAANHFSYSPNHLGFLFKDYKGESFNEYVVKRRMERAKKLLRDHHWKVYEVADQVGYKSLTYFSRTFREMVGLTPGDYRKQR</sequence>
<keyword evidence="6 11" id="KW-0238">DNA-binding</keyword>
<evidence type="ECO:0000313" key="11">
    <source>
        <dbReference type="EMBL" id="GIQ70596.1"/>
    </source>
</evidence>
<dbReference type="InterPro" id="IPR018060">
    <property type="entry name" value="HTH_AraC"/>
</dbReference>
<keyword evidence="12" id="KW-1185">Reference proteome</keyword>
<evidence type="ECO:0000313" key="12">
    <source>
        <dbReference type="Proteomes" id="UP000677918"/>
    </source>
</evidence>
<dbReference type="InterPro" id="IPR011006">
    <property type="entry name" value="CheY-like_superfamily"/>
</dbReference>
<dbReference type="SUPFAM" id="SSF52172">
    <property type="entry name" value="CheY-like"/>
    <property type="match status" value="1"/>
</dbReference>
<evidence type="ECO:0000256" key="4">
    <source>
        <dbReference type="ARBA" id="ARBA00023012"/>
    </source>
</evidence>
<gene>
    <name evidence="11" type="ORF">XYCOK13_34200</name>
</gene>
<dbReference type="InterPro" id="IPR001789">
    <property type="entry name" value="Sig_transdc_resp-reg_receiver"/>
</dbReference>
<dbReference type="GO" id="GO:0003700">
    <property type="term" value="F:DNA-binding transcription factor activity"/>
    <property type="evidence" value="ECO:0007669"/>
    <property type="project" value="InterPro"/>
</dbReference>
<evidence type="ECO:0000256" key="1">
    <source>
        <dbReference type="ARBA" id="ARBA00004496"/>
    </source>
</evidence>
<dbReference type="PRINTS" id="PR00032">
    <property type="entry name" value="HTHARAC"/>
</dbReference>
<dbReference type="Gene3D" id="1.10.10.60">
    <property type="entry name" value="Homeodomain-like"/>
    <property type="match status" value="2"/>
</dbReference>
<dbReference type="GO" id="GO:0005737">
    <property type="term" value="C:cytoplasm"/>
    <property type="evidence" value="ECO:0007669"/>
    <property type="project" value="UniProtKB-SubCell"/>
</dbReference>
<organism evidence="11 12">
    <name type="scientific">Xylanibacillus composti</name>
    <dbReference type="NCBI Taxonomy" id="1572762"/>
    <lineage>
        <taxon>Bacteria</taxon>
        <taxon>Bacillati</taxon>
        <taxon>Bacillota</taxon>
        <taxon>Bacilli</taxon>
        <taxon>Bacillales</taxon>
        <taxon>Paenibacillaceae</taxon>
        <taxon>Xylanibacillus</taxon>
    </lineage>
</organism>
<evidence type="ECO:0000259" key="10">
    <source>
        <dbReference type="PROSITE" id="PS50110"/>
    </source>
</evidence>
<dbReference type="SMART" id="SM00342">
    <property type="entry name" value="HTH_ARAC"/>
    <property type="match status" value="1"/>
</dbReference>
<comment type="caution">
    <text evidence="11">The sequence shown here is derived from an EMBL/GenBank/DDBJ whole genome shotgun (WGS) entry which is preliminary data.</text>
</comment>
<dbReference type="Gene3D" id="3.40.50.2300">
    <property type="match status" value="1"/>
</dbReference>
<dbReference type="SMART" id="SM00448">
    <property type="entry name" value="REC"/>
    <property type="match status" value="1"/>
</dbReference>
<comment type="subcellular location">
    <subcellularLocation>
        <location evidence="1">Cytoplasm</location>
    </subcellularLocation>
</comment>
<evidence type="ECO:0000256" key="7">
    <source>
        <dbReference type="ARBA" id="ARBA00023163"/>
    </source>
</evidence>
<dbReference type="InterPro" id="IPR009057">
    <property type="entry name" value="Homeodomain-like_sf"/>
</dbReference>
<dbReference type="EMBL" id="BOVK01000052">
    <property type="protein sequence ID" value="GIQ70596.1"/>
    <property type="molecule type" value="Genomic_DNA"/>
</dbReference>